<protein>
    <recommendedName>
        <fullName evidence="7">Hydroxyacylglutathione hydrolase</fullName>
        <ecNumber evidence="7">3.1.2.6</ecNumber>
    </recommendedName>
    <alternativeName>
        <fullName evidence="7">Glyoxalase II</fullName>
        <shortName evidence="7">Glx II</shortName>
    </alternativeName>
</protein>
<evidence type="ECO:0000313" key="9">
    <source>
        <dbReference type="EMBL" id="RZS78005.1"/>
    </source>
</evidence>
<dbReference type="Proteomes" id="UP000292445">
    <property type="component" value="Unassembled WGS sequence"/>
</dbReference>
<dbReference type="Pfam" id="PF16123">
    <property type="entry name" value="HAGH_C"/>
    <property type="match status" value="1"/>
</dbReference>
<dbReference type="InterPro" id="IPR036866">
    <property type="entry name" value="RibonucZ/Hydroxyglut_hydro"/>
</dbReference>
<evidence type="ECO:0000256" key="4">
    <source>
        <dbReference type="ARBA" id="ARBA00022723"/>
    </source>
</evidence>
<feature type="binding site" evidence="7">
    <location>
        <position position="71"/>
    </location>
    <ligand>
        <name>Zn(2+)</name>
        <dbReference type="ChEBI" id="CHEBI:29105"/>
        <label>1</label>
    </ligand>
</feature>
<dbReference type="InterPro" id="IPR035680">
    <property type="entry name" value="Clx_II_MBL"/>
</dbReference>
<dbReference type="EMBL" id="SGXC01000003">
    <property type="protein sequence ID" value="RZS78005.1"/>
    <property type="molecule type" value="Genomic_DNA"/>
</dbReference>
<comment type="catalytic activity">
    <reaction evidence="1 7">
        <text>an S-(2-hydroxyacyl)glutathione + H2O = a 2-hydroxy carboxylate + glutathione + H(+)</text>
        <dbReference type="Rhea" id="RHEA:21864"/>
        <dbReference type="ChEBI" id="CHEBI:15377"/>
        <dbReference type="ChEBI" id="CHEBI:15378"/>
        <dbReference type="ChEBI" id="CHEBI:57925"/>
        <dbReference type="ChEBI" id="CHEBI:58896"/>
        <dbReference type="ChEBI" id="CHEBI:71261"/>
        <dbReference type="EC" id="3.1.2.6"/>
    </reaction>
</comment>
<feature type="binding site" evidence="7">
    <location>
        <position position="129"/>
    </location>
    <ligand>
        <name>Zn(2+)</name>
        <dbReference type="ChEBI" id="CHEBI:29105"/>
        <label>1</label>
    </ligand>
</feature>
<dbReference type="NCBIfam" id="TIGR03413">
    <property type="entry name" value="GSH_gloB"/>
    <property type="match status" value="1"/>
</dbReference>
<dbReference type="GO" id="GO:0004416">
    <property type="term" value="F:hydroxyacylglutathione hydrolase activity"/>
    <property type="evidence" value="ECO:0007669"/>
    <property type="project" value="UniProtKB-UniRule"/>
</dbReference>
<dbReference type="UniPathway" id="UPA00619">
    <property type="reaction ID" value="UER00676"/>
</dbReference>
<dbReference type="Pfam" id="PF00753">
    <property type="entry name" value="Lactamase_B"/>
    <property type="match status" value="1"/>
</dbReference>
<evidence type="ECO:0000256" key="3">
    <source>
        <dbReference type="ARBA" id="ARBA00006759"/>
    </source>
</evidence>
<comment type="function">
    <text evidence="7">Thiolesterase that catalyzes the hydrolysis of S-D-lactoyl-glutathione to form glutathione and D-lactic acid.</text>
</comment>
<dbReference type="HAMAP" id="MF_01374">
    <property type="entry name" value="Glyoxalase_2"/>
    <property type="match status" value="1"/>
</dbReference>
<comment type="cofactor">
    <cofactor evidence="7">
        <name>Zn(2+)</name>
        <dbReference type="ChEBI" id="CHEBI:29105"/>
    </cofactor>
    <text evidence="7">Binds 2 Zn(2+) ions per subunit.</text>
</comment>
<keyword evidence="5 7" id="KW-0378">Hydrolase</keyword>
<dbReference type="GO" id="GO:0046872">
    <property type="term" value="F:metal ion binding"/>
    <property type="evidence" value="ECO:0007669"/>
    <property type="project" value="UniProtKB-KW"/>
</dbReference>
<reference evidence="9 10" key="1">
    <citation type="submission" date="2019-02" db="EMBL/GenBank/DDBJ databases">
        <title>Genomic Encyclopedia of Type Strains, Phase IV (KMG-IV): sequencing the most valuable type-strain genomes for metagenomic binning, comparative biology and taxonomic classification.</title>
        <authorList>
            <person name="Goeker M."/>
        </authorList>
    </citation>
    <scope>NUCLEOTIDE SEQUENCE [LARGE SCALE GENOMIC DNA]</scope>
    <source>
        <strain evidence="9 10">K24</strain>
    </source>
</reference>
<dbReference type="EC" id="3.1.2.6" evidence="7"/>
<evidence type="ECO:0000256" key="6">
    <source>
        <dbReference type="ARBA" id="ARBA00022833"/>
    </source>
</evidence>
<dbReference type="PIRSF" id="PIRSF005457">
    <property type="entry name" value="Glx"/>
    <property type="match status" value="1"/>
</dbReference>
<dbReference type="InterPro" id="IPR050110">
    <property type="entry name" value="Glyoxalase_II_hydrolase"/>
</dbReference>
<comment type="subunit">
    <text evidence="7">Monomer.</text>
</comment>
<evidence type="ECO:0000313" key="10">
    <source>
        <dbReference type="Proteomes" id="UP000292445"/>
    </source>
</evidence>
<dbReference type="InterPro" id="IPR001279">
    <property type="entry name" value="Metallo-B-lactamas"/>
</dbReference>
<evidence type="ECO:0000256" key="1">
    <source>
        <dbReference type="ARBA" id="ARBA00001623"/>
    </source>
</evidence>
<keyword evidence="6 7" id="KW-0862">Zinc</keyword>
<dbReference type="PANTHER" id="PTHR43705">
    <property type="entry name" value="HYDROXYACYLGLUTATHIONE HYDROLASE"/>
    <property type="match status" value="1"/>
</dbReference>
<feature type="binding site" evidence="7">
    <location>
        <position position="75"/>
    </location>
    <ligand>
        <name>Zn(2+)</name>
        <dbReference type="ChEBI" id="CHEBI:29105"/>
        <label>2</label>
    </ligand>
</feature>
<dbReference type="SUPFAM" id="SSF56281">
    <property type="entry name" value="Metallo-hydrolase/oxidoreductase"/>
    <property type="match status" value="1"/>
</dbReference>
<evidence type="ECO:0000256" key="2">
    <source>
        <dbReference type="ARBA" id="ARBA00004963"/>
    </source>
</evidence>
<evidence type="ECO:0000256" key="7">
    <source>
        <dbReference type="HAMAP-Rule" id="MF_01374"/>
    </source>
</evidence>
<feature type="binding site" evidence="7">
    <location>
        <position position="76"/>
    </location>
    <ligand>
        <name>Zn(2+)</name>
        <dbReference type="ChEBI" id="CHEBI:29105"/>
        <label>2</label>
    </ligand>
</feature>
<evidence type="ECO:0000256" key="5">
    <source>
        <dbReference type="ARBA" id="ARBA00022801"/>
    </source>
</evidence>
<dbReference type="CDD" id="cd07723">
    <property type="entry name" value="hydroxyacylglutathione_hydrolase_MBL-fold"/>
    <property type="match status" value="1"/>
</dbReference>
<accession>A0A4Q7N7I2</accession>
<keyword evidence="4 7" id="KW-0479">Metal-binding</keyword>
<dbReference type="AlphaFoldDB" id="A0A4Q7N7I2"/>
<dbReference type="RefSeq" id="WP_130360435.1">
    <property type="nucleotide sequence ID" value="NZ_SGXC01000003.1"/>
</dbReference>
<dbReference type="GO" id="GO:0019243">
    <property type="term" value="P:methylglyoxal catabolic process to D-lactate via S-lactoyl-glutathione"/>
    <property type="evidence" value="ECO:0007669"/>
    <property type="project" value="UniProtKB-UniRule"/>
</dbReference>
<proteinExistence type="inferred from homology"/>
<comment type="similarity">
    <text evidence="3 7">Belongs to the metallo-beta-lactamase superfamily. Glyoxalase II family.</text>
</comment>
<feature type="binding site" evidence="7">
    <location>
        <position position="151"/>
    </location>
    <ligand>
        <name>Zn(2+)</name>
        <dbReference type="ChEBI" id="CHEBI:29105"/>
        <label>2</label>
    </ligand>
</feature>
<feature type="binding site" evidence="7">
    <location>
        <position position="151"/>
    </location>
    <ligand>
        <name>Zn(2+)</name>
        <dbReference type="ChEBI" id="CHEBI:29105"/>
        <label>1</label>
    </ligand>
</feature>
<feature type="binding site" evidence="7">
    <location>
        <position position="189"/>
    </location>
    <ligand>
        <name>Zn(2+)</name>
        <dbReference type="ChEBI" id="CHEBI:29105"/>
        <label>2</label>
    </ligand>
</feature>
<comment type="caution">
    <text evidence="9">The sequence shown here is derived from an EMBL/GenBank/DDBJ whole genome shotgun (WGS) entry which is preliminary data.</text>
</comment>
<dbReference type="InterPro" id="IPR017782">
    <property type="entry name" value="Hydroxyacylglutathione_Hdrlase"/>
</dbReference>
<evidence type="ECO:0000259" key="8">
    <source>
        <dbReference type="SMART" id="SM00849"/>
    </source>
</evidence>
<dbReference type="InterPro" id="IPR032282">
    <property type="entry name" value="HAGH_C"/>
</dbReference>
<comment type="pathway">
    <text evidence="2 7">Secondary metabolite metabolism; methylglyoxal degradation; (R)-lactate from methylglyoxal: step 2/2.</text>
</comment>
<sequence length="278" mass="29836">MKDSKGSKRSAGPQDAGPAAGIAGIPAFNDNYLWLIRQGTLAAVVDPGDAAPVLASLQQQRLQLRAILLTHHHKDHVGGVLELVERTGATVFGPAGEKLPHCDRRLAQGDRVALPELDLDLEVLDVPGHTAGHIAYAGRAAGVEPLVFCGDTLFASGCGRLFEGTPQQMKASLDKLAALPARTRVYCAHEYTLSNLAWATAVEPDNAALQVWHQQARHLREQSQPTVPTTLDLERQVNPFLRTAVPEVAAAAAAHAGRPLADAVEVFAALREWKNDFR</sequence>
<keyword evidence="10" id="KW-1185">Reference proteome</keyword>
<feature type="domain" description="Metallo-beta-lactamase" evidence="8">
    <location>
        <begin position="30"/>
        <end position="189"/>
    </location>
</feature>
<dbReference type="Gene3D" id="3.60.15.10">
    <property type="entry name" value="Ribonuclease Z/Hydroxyacylglutathione hydrolase-like"/>
    <property type="match status" value="1"/>
</dbReference>
<name>A0A4Q7N7I2_9BURK</name>
<gene>
    <name evidence="7" type="primary">gloB</name>
    <name evidence="9" type="ORF">EV675_4644</name>
</gene>
<feature type="binding site" evidence="7">
    <location>
        <position position="73"/>
    </location>
    <ligand>
        <name>Zn(2+)</name>
        <dbReference type="ChEBI" id="CHEBI:29105"/>
        <label>1</label>
    </ligand>
</feature>
<dbReference type="SMART" id="SM00849">
    <property type="entry name" value="Lactamase_B"/>
    <property type="match status" value="1"/>
</dbReference>
<dbReference type="OrthoDB" id="9802248at2"/>
<dbReference type="PANTHER" id="PTHR43705:SF1">
    <property type="entry name" value="HYDROXYACYLGLUTATHIONE HYDROLASE GLOB"/>
    <property type="match status" value="1"/>
</dbReference>
<organism evidence="9 10">
    <name type="scientific">Pigmentiphaga kullae</name>
    <dbReference type="NCBI Taxonomy" id="151784"/>
    <lineage>
        <taxon>Bacteria</taxon>
        <taxon>Pseudomonadati</taxon>
        <taxon>Pseudomonadota</taxon>
        <taxon>Betaproteobacteria</taxon>
        <taxon>Burkholderiales</taxon>
        <taxon>Alcaligenaceae</taxon>
        <taxon>Pigmentiphaga</taxon>
    </lineage>
</organism>